<dbReference type="OrthoDB" id="22403at10239"/>
<dbReference type="EMBL" id="KF582788">
    <property type="protein sequence ID" value="AIA80019.1"/>
    <property type="molecule type" value="Genomic_DNA"/>
</dbReference>
<protein>
    <submittedName>
        <fullName evidence="1">Uncharacterized protein</fullName>
    </submittedName>
</protein>
<dbReference type="GeneID" id="19524777"/>
<evidence type="ECO:0000313" key="1">
    <source>
        <dbReference type="EMBL" id="AIA80019.1"/>
    </source>
</evidence>
<dbReference type="KEGG" id="vg:19524777"/>
<dbReference type="RefSeq" id="YP_009037375.1">
    <property type="nucleotide sequence ID" value="NC_024124.2"/>
</dbReference>
<reference evidence="1" key="1">
    <citation type="submission" date="2015-07" db="EMBL/GenBank/DDBJ databases">
        <title>Isolation and characterization of a novel lytic T4-like coliphage vB_EcoM_JS09 infecting APEC.</title>
        <authorList>
            <person name="Zhou Y."/>
            <person name="Bao H.D."/>
            <person name="Zhang H."/>
            <person name="Wang R."/>
        </authorList>
    </citation>
    <scope>NUCLEOTIDE SEQUENCE</scope>
</reference>
<evidence type="ECO:0000313" key="2">
    <source>
        <dbReference type="Proteomes" id="UP000019733"/>
    </source>
</evidence>
<proteinExistence type="predicted"/>
<organism evidence="1 2">
    <name type="scientific">Escherichia phage vB_EcoM_JS09</name>
    <dbReference type="NCBI Taxonomy" id="1430444"/>
    <lineage>
        <taxon>Viruses</taxon>
        <taxon>Duplodnaviria</taxon>
        <taxon>Heunggongvirae</taxon>
        <taxon>Uroviricota</taxon>
        <taxon>Caudoviricetes</taxon>
        <taxon>Pantevenvirales</taxon>
        <taxon>Straboviridae</taxon>
        <taxon>Tevenvirinae</taxon>
        <taxon>Mosigvirus</taxon>
        <taxon>Mosigvirus JS09</taxon>
    </lineage>
</organism>
<accession>A0A060BN97</accession>
<gene>
    <name evidence="1" type="ORF">JS09_052</name>
</gene>
<dbReference type="Proteomes" id="UP000019733">
    <property type="component" value="Segment"/>
</dbReference>
<name>A0A060BN97_9CAUD</name>
<sequence length="78" mass="9128">MSIAIYIKSESCDSYLYTYDKDVSEEKIKDDLNTDLDLFRPIADYKLAVSNSESPSKETRIEEFMSKLMAKSWDRDDE</sequence>
<keyword evidence="2" id="KW-1185">Reference proteome</keyword>